<dbReference type="InterPro" id="IPR002698">
    <property type="entry name" value="FTHF_cligase"/>
</dbReference>
<evidence type="ECO:0000256" key="5">
    <source>
        <dbReference type="RuleBase" id="RU361279"/>
    </source>
</evidence>
<dbReference type="InterPro" id="IPR024185">
    <property type="entry name" value="FTHF_cligase-like_sf"/>
</dbReference>
<dbReference type="EMBL" id="LN609302">
    <property type="protein sequence ID" value="CEF54431.1"/>
    <property type="molecule type" value="Genomic_DNA"/>
</dbReference>
<protein>
    <recommendedName>
        <fullName evidence="5">5-formyltetrahydrofolate cyclo-ligase</fullName>
        <ecNumber evidence="5">6.3.3.2</ecNumber>
    </recommendedName>
</protein>
<evidence type="ECO:0000256" key="3">
    <source>
        <dbReference type="ARBA" id="ARBA00022840"/>
    </source>
</evidence>
<keyword evidence="2 4" id="KW-0547">Nucleotide-binding</keyword>
<evidence type="ECO:0000313" key="7">
    <source>
        <dbReference type="Proteomes" id="UP000068250"/>
    </source>
</evidence>
<feature type="binding site" evidence="4">
    <location>
        <begin position="20"/>
        <end position="24"/>
    </location>
    <ligand>
        <name>ATP</name>
        <dbReference type="ChEBI" id="CHEBI:30616"/>
    </ligand>
</feature>
<evidence type="ECO:0000256" key="4">
    <source>
        <dbReference type="PIRSR" id="PIRSR006806-1"/>
    </source>
</evidence>
<dbReference type="GO" id="GO:0005524">
    <property type="term" value="F:ATP binding"/>
    <property type="evidence" value="ECO:0007669"/>
    <property type="project" value="UniProtKB-KW"/>
</dbReference>
<proteinExistence type="inferred from homology"/>
<comment type="cofactor">
    <cofactor evidence="5">
        <name>Mg(2+)</name>
        <dbReference type="ChEBI" id="CHEBI:18420"/>
    </cofactor>
</comment>
<comment type="catalytic activity">
    <reaction evidence="5">
        <text>(6S)-5-formyl-5,6,7,8-tetrahydrofolate + ATP = (6R)-5,10-methenyltetrahydrofolate + ADP + phosphate</text>
        <dbReference type="Rhea" id="RHEA:10488"/>
        <dbReference type="ChEBI" id="CHEBI:30616"/>
        <dbReference type="ChEBI" id="CHEBI:43474"/>
        <dbReference type="ChEBI" id="CHEBI:57455"/>
        <dbReference type="ChEBI" id="CHEBI:57457"/>
        <dbReference type="ChEBI" id="CHEBI:456216"/>
        <dbReference type="EC" id="6.3.3.2"/>
    </reaction>
</comment>
<reference evidence="7" key="1">
    <citation type="submission" date="2014-09" db="EMBL/GenBank/DDBJ databases">
        <authorList>
            <person name="Illeghems K.G."/>
        </authorList>
    </citation>
    <scope>NUCLEOTIDE SEQUENCE [LARGE SCALE GENOMIC DNA]</scope>
    <source>
        <strain evidence="7">LMG 23848T</strain>
    </source>
</reference>
<gene>
    <name evidence="6" type="ORF">AGA_778</name>
</gene>
<dbReference type="GO" id="GO:0035999">
    <property type="term" value="P:tetrahydrofolate interconversion"/>
    <property type="evidence" value="ECO:0007669"/>
    <property type="project" value="TreeGrafter"/>
</dbReference>
<evidence type="ECO:0000256" key="2">
    <source>
        <dbReference type="ARBA" id="ARBA00022741"/>
    </source>
</evidence>
<dbReference type="SUPFAM" id="SSF100950">
    <property type="entry name" value="NagB/RpiA/CoA transferase-like"/>
    <property type="match status" value="1"/>
</dbReference>
<dbReference type="Gene3D" id="3.40.50.10420">
    <property type="entry name" value="NagB/RpiA/CoA transferase-like"/>
    <property type="match status" value="1"/>
</dbReference>
<dbReference type="PANTHER" id="PTHR23407">
    <property type="entry name" value="ATPASE INHIBITOR/5-FORMYLTETRAHYDROFOLATE CYCLO-LIGASE"/>
    <property type="match status" value="1"/>
</dbReference>
<keyword evidence="6" id="KW-0436">Ligase</keyword>
<dbReference type="Proteomes" id="UP000068250">
    <property type="component" value="Chromosome I"/>
</dbReference>
<accession>A0A0U5F1A5</accession>
<dbReference type="GO" id="GO:0009396">
    <property type="term" value="P:folic acid-containing compound biosynthetic process"/>
    <property type="evidence" value="ECO:0007669"/>
    <property type="project" value="TreeGrafter"/>
</dbReference>
<dbReference type="NCBIfam" id="TIGR02727">
    <property type="entry name" value="MTHFS_bact"/>
    <property type="match status" value="1"/>
</dbReference>
<evidence type="ECO:0000256" key="1">
    <source>
        <dbReference type="ARBA" id="ARBA00010638"/>
    </source>
</evidence>
<sequence>MVAPHTSSPYNDPPDIAERKKSLRVQCLAALKARNVLHDRGIIQHLEHLLHAASGPVACVWPLPHEVDLRPLCHALARAGIPVALPETPPRGTPLIFRQWQPESTMLAGRFGTQYPDGPLMEPRLVLVPLLGFDRTGNRLGYGGGYYGRTLAALPHATSIGYAPSTQEVAHLPRGPHDQPLSCIVTEKEVIRFD</sequence>
<evidence type="ECO:0000313" key="6">
    <source>
        <dbReference type="EMBL" id="CEF54431.1"/>
    </source>
</evidence>
<dbReference type="STRING" id="431306.AGA_778"/>
<feature type="binding site" evidence="4">
    <location>
        <position position="66"/>
    </location>
    <ligand>
        <name>substrate</name>
    </ligand>
</feature>
<dbReference type="GO" id="GO:0030272">
    <property type="term" value="F:5-formyltetrahydrofolate cyclo-ligase activity"/>
    <property type="evidence" value="ECO:0007669"/>
    <property type="project" value="UniProtKB-EC"/>
</dbReference>
<keyword evidence="5" id="KW-0479">Metal-binding</keyword>
<dbReference type="AlphaFoldDB" id="A0A0U5F1A5"/>
<dbReference type="PANTHER" id="PTHR23407:SF1">
    <property type="entry name" value="5-FORMYLTETRAHYDROFOLATE CYCLO-LIGASE"/>
    <property type="match status" value="1"/>
</dbReference>
<dbReference type="PIRSF" id="PIRSF006806">
    <property type="entry name" value="FTHF_cligase"/>
    <property type="match status" value="1"/>
</dbReference>
<dbReference type="EC" id="6.3.3.2" evidence="5"/>
<feature type="binding site" evidence="4">
    <location>
        <begin position="139"/>
        <end position="147"/>
    </location>
    <ligand>
        <name>ATP</name>
        <dbReference type="ChEBI" id="CHEBI:30616"/>
    </ligand>
</feature>
<comment type="similarity">
    <text evidence="1 5">Belongs to the 5-formyltetrahydrofolate cyclo-ligase family.</text>
</comment>
<dbReference type="PATRIC" id="fig|431306.5.peg.758"/>
<organism evidence="6 7">
    <name type="scientific">Acetobacter ghanensis</name>
    <dbReference type="NCBI Taxonomy" id="431306"/>
    <lineage>
        <taxon>Bacteria</taxon>
        <taxon>Pseudomonadati</taxon>
        <taxon>Pseudomonadota</taxon>
        <taxon>Alphaproteobacteria</taxon>
        <taxon>Acetobacterales</taxon>
        <taxon>Acetobacteraceae</taxon>
        <taxon>Acetobacter</taxon>
    </lineage>
</organism>
<dbReference type="RefSeq" id="WP_059023029.1">
    <property type="nucleotide sequence ID" value="NZ_LN609302.1"/>
</dbReference>
<dbReference type="OrthoDB" id="9801938at2"/>
<keyword evidence="3 4" id="KW-0067">ATP-binding</keyword>
<dbReference type="GO" id="GO:0046872">
    <property type="term" value="F:metal ion binding"/>
    <property type="evidence" value="ECO:0007669"/>
    <property type="project" value="UniProtKB-KW"/>
</dbReference>
<dbReference type="Pfam" id="PF01812">
    <property type="entry name" value="5-FTHF_cyc-lig"/>
    <property type="match status" value="1"/>
</dbReference>
<name>A0A0U5F1A5_9PROT</name>
<keyword evidence="5" id="KW-0460">Magnesium</keyword>
<dbReference type="InterPro" id="IPR037171">
    <property type="entry name" value="NagB/RpiA_transferase-like"/>
</dbReference>